<dbReference type="AlphaFoldDB" id="A0A815RHL6"/>
<evidence type="ECO:0000313" key="2">
    <source>
        <dbReference type="Proteomes" id="UP000663852"/>
    </source>
</evidence>
<comment type="caution">
    <text evidence="1">The sequence shown here is derived from an EMBL/GenBank/DDBJ whole genome shotgun (WGS) entry which is preliminary data.</text>
</comment>
<gene>
    <name evidence="1" type="ORF">EDS130_LOCUS41198</name>
</gene>
<sequence>MHQHHRRATNDCYEQMMIHELKLKKCKLSRLYRMVRNFKALICLDLYHLHTCRVDRINHRIVASKELEIKENHQNKLNKFRNKQRPANELNKSTLSPITNPSKRILTDKEISILENGLNFVLPTDKFDEMTFISNIEAFFVELLGHYIDKRDYEEKDVDEKIKYNLTPIQLQFANRVRSVCNTFLNTFEIVEVDETITQEDKLIRKLKQLRNEGFITEKEFNFCRP</sequence>
<evidence type="ECO:0000313" key="1">
    <source>
        <dbReference type="EMBL" id="CAF1477303.1"/>
    </source>
</evidence>
<dbReference type="EMBL" id="CAJNOJ010000530">
    <property type="protein sequence ID" value="CAF1477303.1"/>
    <property type="molecule type" value="Genomic_DNA"/>
</dbReference>
<dbReference type="OrthoDB" id="10555392at2759"/>
<proteinExistence type="predicted"/>
<dbReference type="Proteomes" id="UP000663852">
    <property type="component" value="Unassembled WGS sequence"/>
</dbReference>
<organism evidence="1 2">
    <name type="scientific">Adineta ricciae</name>
    <name type="common">Rotifer</name>
    <dbReference type="NCBI Taxonomy" id="249248"/>
    <lineage>
        <taxon>Eukaryota</taxon>
        <taxon>Metazoa</taxon>
        <taxon>Spiralia</taxon>
        <taxon>Gnathifera</taxon>
        <taxon>Rotifera</taxon>
        <taxon>Eurotatoria</taxon>
        <taxon>Bdelloidea</taxon>
        <taxon>Adinetida</taxon>
        <taxon>Adinetidae</taxon>
        <taxon>Adineta</taxon>
    </lineage>
</organism>
<accession>A0A815RHL6</accession>
<reference evidence="1" key="1">
    <citation type="submission" date="2021-02" db="EMBL/GenBank/DDBJ databases">
        <authorList>
            <person name="Nowell W R."/>
        </authorList>
    </citation>
    <scope>NUCLEOTIDE SEQUENCE</scope>
</reference>
<name>A0A815RHL6_ADIRI</name>
<protein>
    <submittedName>
        <fullName evidence="1">Uncharacterized protein</fullName>
    </submittedName>
</protein>